<evidence type="ECO:0000256" key="1">
    <source>
        <dbReference type="SAM" id="Coils"/>
    </source>
</evidence>
<proteinExistence type="predicted"/>
<evidence type="ECO:0000313" key="4">
    <source>
        <dbReference type="WBParaSite" id="Pan_g15329.t1"/>
    </source>
</evidence>
<reference evidence="3" key="1">
    <citation type="journal article" date="2013" name="Genetics">
        <title>The draft genome and transcriptome of Panagrellus redivivus are shaped by the harsh demands of a free-living lifestyle.</title>
        <authorList>
            <person name="Srinivasan J."/>
            <person name="Dillman A.R."/>
            <person name="Macchietto M.G."/>
            <person name="Heikkinen L."/>
            <person name="Lakso M."/>
            <person name="Fracchia K.M."/>
            <person name="Antoshechkin I."/>
            <person name="Mortazavi A."/>
            <person name="Wong G."/>
            <person name="Sternberg P.W."/>
        </authorList>
    </citation>
    <scope>NUCLEOTIDE SEQUENCE [LARGE SCALE GENOMIC DNA]</scope>
    <source>
        <strain evidence="3">MT8872</strain>
    </source>
</reference>
<feature type="compositionally biased region" description="Acidic residues" evidence="2">
    <location>
        <begin position="422"/>
        <end position="433"/>
    </location>
</feature>
<reference evidence="4" key="2">
    <citation type="submission" date="2020-10" db="UniProtKB">
        <authorList>
            <consortium name="WormBaseParasite"/>
        </authorList>
    </citation>
    <scope>IDENTIFICATION</scope>
</reference>
<feature type="compositionally biased region" description="Basic and acidic residues" evidence="2">
    <location>
        <begin position="252"/>
        <end position="289"/>
    </location>
</feature>
<name>A0A7E4V168_PANRE</name>
<sequence length="457" mass="51421">MQPEPVEPEPQYQLPGPSEPAPVKQNIIRPKSVAELTEMVLVASAKKNLPTRRPSAGPSKPPQGDAGHVKPVANETTVAFGRTTKLKDTIQGVKPVNNGPVRALVGTAKEVENLKKTIESQQSKINDNEAQIAALKSTCENQQSVYVQLLDTCDILLLRMSDLETKLALLSHSSGSEPTTTRNNPVNDAPSTSTAAFKNRIPMDSVALVKGNNNDNIRIKPRETDRTLDDARRNRENAQTPPPQPIVAVSQRTKEQQYRRQKRKDDMNRTIEKLNQTKDELYQNKENRYRGNKKAYRGEYERDPDSQPLSGRYKEKVTFERECLYSPGRNAEGEVLSTTIESTLRRDGPNGVYEHRAKRQQSLRCPQVDIPSDSEDETGYDDDDYRGHDGGHNAVSGIFAPPQRRHHGDGPMDIQYTVMPDVFEDEFESEEEPAPVPKEQHRGRQKVADRLGRNYRN</sequence>
<protein>
    <submittedName>
        <fullName evidence="4">SHUGOSHIN 2-like</fullName>
    </submittedName>
</protein>
<feature type="compositionally biased region" description="Low complexity" evidence="2">
    <location>
        <begin position="1"/>
        <end position="15"/>
    </location>
</feature>
<evidence type="ECO:0000313" key="3">
    <source>
        <dbReference type="Proteomes" id="UP000492821"/>
    </source>
</evidence>
<evidence type="ECO:0000256" key="2">
    <source>
        <dbReference type="SAM" id="MobiDB-lite"/>
    </source>
</evidence>
<feature type="coiled-coil region" evidence="1">
    <location>
        <begin position="104"/>
        <end position="138"/>
    </location>
</feature>
<feature type="compositionally biased region" description="Basic and acidic residues" evidence="2">
    <location>
        <begin position="438"/>
        <end position="457"/>
    </location>
</feature>
<feature type="compositionally biased region" description="Basic and acidic residues" evidence="2">
    <location>
        <begin position="296"/>
        <end position="305"/>
    </location>
</feature>
<organism evidence="3 4">
    <name type="scientific">Panagrellus redivivus</name>
    <name type="common">Microworm</name>
    <dbReference type="NCBI Taxonomy" id="6233"/>
    <lineage>
        <taxon>Eukaryota</taxon>
        <taxon>Metazoa</taxon>
        <taxon>Ecdysozoa</taxon>
        <taxon>Nematoda</taxon>
        <taxon>Chromadorea</taxon>
        <taxon>Rhabditida</taxon>
        <taxon>Tylenchina</taxon>
        <taxon>Panagrolaimomorpha</taxon>
        <taxon>Panagrolaimoidea</taxon>
        <taxon>Panagrolaimidae</taxon>
        <taxon>Panagrellus</taxon>
    </lineage>
</organism>
<feature type="region of interest" description="Disordered" evidence="2">
    <location>
        <begin position="1"/>
        <end position="27"/>
    </location>
</feature>
<feature type="region of interest" description="Disordered" evidence="2">
    <location>
        <begin position="173"/>
        <end position="312"/>
    </location>
</feature>
<feature type="region of interest" description="Disordered" evidence="2">
    <location>
        <begin position="45"/>
        <end position="69"/>
    </location>
</feature>
<feature type="region of interest" description="Disordered" evidence="2">
    <location>
        <begin position="340"/>
        <end position="457"/>
    </location>
</feature>
<feature type="compositionally biased region" description="Basic and acidic residues" evidence="2">
    <location>
        <begin position="217"/>
        <end position="236"/>
    </location>
</feature>
<accession>A0A7E4V168</accession>
<feature type="compositionally biased region" description="Polar residues" evidence="2">
    <location>
        <begin position="173"/>
        <end position="196"/>
    </location>
</feature>
<feature type="compositionally biased region" description="Acidic residues" evidence="2">
    <location>
        <begin position="372"/>
        <end position="384"/>
    </location>
</feature>
<keyword evidence="3" id="KW-1185">Reference proteome</keyword>
<dbReference type="AlphaFoldDB" id="A0A7E4V168"/>
<dbReference type="Proteomes" id="UP000492821">
    <property type="component" value="Unassembled WGS sequence"/>
</dbReference>
<keyword evidence="1" id="KW-0175">Coiled coil</keyword>
<dbReference type="WBParaSite" id="Pan_g15329.t1">
    <property type="protein sequence ID" value="Pan_g15329.t1"/>
    <property type="gene ID" value="Pan_g15329"/>
</dbReference>